<evidence type="ECO:0000256" key="4">
    <source>
        <dbReference type="ARBA" id="ARBA00022980"/>
    </source>
</evidence>
<evidence type="ECO:0000256" key="3">
    <source>
        <dbReference type="ARBA" id="ARBA00011266"/>
    </source>
</evidence>
<keyword evidence="8" id="KW-1185">Reference proteome</keyword>
<dbReference type="Proteomes" id="UP000824890">
    <property type="component" value="Unassembled WGS sequence"/>
</dbReference>
<dbReference type="InterPro" id="IPR038716">
    <property type="entry name" value="P1/P2_N_sf"/>
</dbReference>
<evidence type="ECO:0000313" key="8">
    <source>
        <dbReference type="Proteomes" id="UP000824890"/>
    </source>
</evidence>
<dbReference type="Gene3D" id="1.10.10.1410">
    <property type="match status" value="1"/>
</dbReference>
<proteinExistence type="inferred from homology"/>
<protein>
    <recommendedName>
        <fullName evidence="9">60S acidic ribosomal protein P1</fullName>
    </recommendedName>
</protein>
<dbReference type="Pfam" id="PF00428">
    <property type="entry name" value="Ribosomal_60s"/>
    <property type="match status" value="1"/>
</dbReference>
<comment type="similarity">
    <text evidence="2">Belongs to the eukaryotic ribosomal protein P1/P2 family.</text>
</comment>
<comment type="caution">
    <text evidence="7">The sequence shown here is derived from an EMBL/GenBank/DDBJ whole genome shotgun (WGS) entry which is preliminary data.</text>
</comment>
<comment type="function">
    <text evidence="1">Plays an important role in the elongation step of protein synthesis.</text>
</comment>
<dbReference type="PANTHER" id="PTHR45696:SF19">
    <property type="entry name" value="(RAPE) HYPOTHETICAL PROTEIN"/>
    <property type="match status" value="1"/>
</dbReference>
<organism evidence="7 8">
    <name type="scientific">Brassica napus</name>
    <name type="common">Rape</name>
    <dbReference type="NCBI Taxonomy" id="3708"/>
    <lineage>
        <taxon>Eukaryota</taxon>
        <taxon>Viridiplantae</taxon>
        <taxon>Streptophyta</taxon>
        <taxon>Embryophyta</taxon>
        <taxon>Tracheophyta</taxon>
        <taxon>Spermatophyta</taxon>
        <taxon>Magnoliopsida</taxon>
        <taxon>eudicotyledons</taxon>
        <taxon>Gunneridae</taxon>
        <taxon>Pentapetalae</taxon>
        <taxon>rosids</taxon>
        <taxon>malvids</taxon>
        <taxon>Brassicales</taxon>
        <taxon>Brassicaceae</taxon>
        <taxon>Brassiceae</taxon>
        <taxon>Brassica</taxon>
    </lineage>
</organism>
<evidence type="ECO:0000256" key="6">
    <source>
        <dbReference type="SAM" id="MobiDB-lite"/>
    </source>
</evidence>
<keyword evidence="4" id="KW-0689">Ribosomal protein</keyword>
<dbReference type="HAMAP" id="MF_01478">
    <property type="entry name" value="Ribosomal_L12_arch"/>
    <property type="match status" value="1"/>
</dbReference>
<evidence type="ECO:0000256" key="5">
    <source>
        <dbReference type="ARBA" id="ARBA00023274"/>
    </source>
</evidence>
<evidence type="ECO:0000313" key="7">
    <source>
        <dbReference type="EMBL" id="KAH0853361.1"/>
    </source>
</evidence>
<gene>
    <name evidence="7" type="ORF">HID58_093273</name>
</gene>
<evidence type="ECO:0000256" key="1">
    <source>
        <dbReference type="ARBA" id="ARBA00003362"/>
    </source>
</evidence>
<evidence type="ECO:0000256" key="2">
    <source>
        <dbReference type="ARBA" id="ARBA00005436"/>
    </source>
</evidence>
<comment type="subunit">
    <text evidence="3">P1 and P2 exist as dimers at the large ribosomal subunit.</text>
</comment>
<evidence type="ECO:0008006" key="9">
    <source>
        <dbReference type="Google" id="ProtNLM"/>
    </source>
</evidence>
<sequence>MPRLAASVIAAFNANASATRAEETERRFEKVLPAEAFPHDDDTVYQTLTKFPSEPLCESIIDPSLRIISLEKEMSTVGELACSYAVMILEDEGIAITADKIATLIKSAGVSCESYWPMLFAKMAEKRNVTDLIMNVGTGGGGGAPVSAAAPAAGGGGGGAAAAPAAEEKKKEEVAEESDGDLGFGLFD</sequence>
<dbReference type="InterPro" id="IPR027534">
    <property type="entry name" value="Ribosomal_P1/P2"/>
</dbReference>
<dbReference type="CDD" id="cd05831">
    <property type="entry name" value="Ribosomal_P1"/>
    <property type="match status" value="1"/>
</dbReference>
<dbReference type="EMBL" id="JAGKQM010000790">
    <property type="protein sequence ID" value="KAH0853361.1"/>
    <property type="molecule type" value="Genomic_DNA"/>
</dbReference>
<feature type="region of interest" description="Disordered" evidence="6">
    <location>
        <begin position="147"/>
        <end position="188"/>
    </location>
</feature>
<accession>A0ABQ7XE14</accession>
<keyword evidence="5" id="KW-0687">Ribonucleoprotein</keyword>
<reference evidence="7 8" key="1">
    <citation type="submission" date="2021-05" db="EMBL/GenBank/DDBJ databases">
        <title>Genome Assembly of Synthetic Allotetraploid Brassica napus Reveals Homoeologous Exchanges between Subgenomes.</title>
        <authorList>
            <person name="Davis J.T."/>
        </authorList>
    </citation>
    <scope>NUCLEOTIDE SEQUENCE [LARGE SCALE GENOMIC DNA]</scope>
    <source>
        <strain evidence="8">cv. Da-Ae</strain>
        <tissue evidence="7">Seedling</tissue>
    </source>
</reference>
<dbReference type="PANTHER" id="PTHR45696">
    <property type="entry name" value="60S ACIDIC RIBOSOMAL PROTEIN P1"/>
    <property type="match status" value="1"/>
</dbReference>
<name>A0ABQ7XE14_BRANA</name>